<keyword evidence="2" id="KW-1185">Reference proteome</keyword>
<evidence type="ECO:0000313" key="2">
    <source>
        <dbReference type="Proteomes" id="UP000282985"/>
    </source>
</evidence>
<dbReference type="Proteomes" id="UP000282985">
    <property type="component" value="Unassembled WGS sequence"/>
</dbReference>
<reference evidence="1 2" key="1">
    <citation type="submission" date="2018-11" db="EMBL/GenBank/DDBJ databases">
        <title>Parancylomarina longa gen. nov., sp. nov., isolated from sediments of southern Okinawa.</title>
        <authorList>
            <person name="Fu T."/>
        </authorList>
    </citation>
    <scope>NUCLEOTIDE SEQUENCE [LARGE SCALE GENOMIC DNA]</scope>
    <source>
        <strain evidence="1 2">T3-2 S1-C</strain>
    </source>
</reference>
<organism evidence="1 2">
    <name type="scientific">Ancylomarina longa</name>
    <dbReference type="NCBI Taxonomy" id="2487017"/>
    <lineage>
        <taxon>Bacteria</taxon>
        <taxon>Pseudomonadati</taxon>
        <taxon>Bacteroidota</taxon>
        <taxon>Bacteroidia</taxon>
        <taxon>Marinilabiliales</taxon>
        <taxon>Marinifilaceae</taxon>
        <taxon>Ancylomarina</taxon>
    </lineage>
</organism>
<protein>
    <submittedName>
        <fullName evidence="1">Uncharacterized protein</fullName>
    </submittedName>
</protein>
<accession>A0A434AEZ4</accession>
<name>A0A434AEZ4_9BACT</name>
<dbReference type="EMBL" id="RJJX01000035">
    <property type="protein sequence ID" value="RUT72940.1"/>
    <property type="molecule type" value="Genomic_DNA"/>
</dbReference>
<dbReference type="RefSeq" id="WP_127344948.1">
    <property type="nucleotide sequence ID" value="NZ_RJJX01000035.1"/>
</dbReference>
<gene>
    <name evidence="1" type="ORF">DLK05_15890</name>
</gene>
<evidence type="ECO:0000313" key="1">
    <source>
        <dbReference type="EMBL" id="RUT72940.1"/>
    </source>
</evidence>
<proteinExistence type="predicted"/>
<comment type="caution">
    <text evidence="1">The sequence shown here is derived from an EMBL/GenBank/DDBJ whole genome shotgun (WGS) entry which is preliminary data.</text>
</comment>
<sequence length="253" mass="29078">MKPLPLKIHEKLSHLSQEQISELCLRYKAGEANKSLIKEFEIDTYNSGLVKLLPPKITNENCVHCNKPLWVKRSKSSSNSDDAYCPECGHINSRCCQCDNCEEVQRVERGQRTRKVSRIIQNRFGPSEIKRNLSSISAKELDYLSIFIRAADAQSSFSNISFHNNSSKLLINKNFDQEIIRFLADASLIYMVSIPECFSESIESESDLDNIDLFLCHYALYITDNILGEIEILNGLYDPQMQYFLKSYMAKIR</sequence>
<dbReference type="AlphaFoldDB" id="A0A434AEZ4"/>
<dbReference type="OrthoDB" id="1495383at2"/>